<keyword evidence="6" id="KW-0479">Metal-binding</keyword>
<feature type="transmembrane region" description="Helical" evidence="7">
    <location>
        <begin position="329"/>
        <end position="347"/>
    </location>
</feature>
<evidence type="ECO:0000256" key="7">
    <source>
        <dbReference type="RuleBase" id="RU004914"/>
    </source>
</evidence>
<dbReference type="InterPro" id="IPR036875">
    <property type="entry name" value="Znf_CCHC_sf"/>
</dbReference>
<evidence type="ECO:0000259" key="8">
    <source>
        <dbReference type="PROSITE" id="PS50158"/>
    </source>
</evidence>
<feature type="transmembrane region" description="Helical" evidence="7">
    <location>
        <begin position="681"/>
        <end position="703"/>
    </location>
</feature>
<feature type="transmembrane region" description="Helical" evidence="7">
    <location>
        <begin position="555"/>
        <end position="580"/>
    </location>
</feature>
<keyword evidence="4 7" id="KW-1133">Transmembrane helix</keyword>
<dbReference type="InterPro" id="IPR005162">
    <property type="entry name" value="Retrotrans_gag_dom"/>
</dbReference>
<feature type="transmembrane region" description="Helical" evidence="7">
    <location>
        <begin position="474"/>
        <end position="496"/>
    </location>
</feature>
<feature type="transmembrane region" description="Helical" evidence="7">
    <location>
        <begin position="709"/>
        <end position="730"/>
    </location>
</feature>
<keyword evidence="5 7" id="KW-0472">Membrane</keyword>
<organism evidence="9 10">
    <name type="scientific">Rhododendron simsii</name>
    <name type="common">Sims's rhododendron</name>
    <dbReference type="NCBI Taxonomy" id="118357"/>
    <lineage>
        <taxon>Eukaryota</taxon>
        <taxon>Viridiplantae</taxon>
        <taxon>Streptophyta</taxon>
        <taxon>Embryophyta</taxon>
        <taxon>Tracheophyta</taxon>
        <taxon>Spermatophyta</taxon>
        <taxon>Magnoliopsida</taxon>
        <taxon>eudicotyledons</taxon>
        <taxon>Gunneridae</taxon>
        <taxon>Pentapetalae</taxon>
        <taxon>asterids</taxon>
        <taxon>Ericales</taxon>
        <taxon>Ericaceae</taxon>
        <taxon>Ericoideae</taxon>
        <taxon>Rhodoreae</taxon>
        <taxon>Rhododendron</taxon>
    </lineage>
</organism>
<dbReference type="OrthoDB" id="2126698at2759"/>
<dbReference type="SUPFAM" id="SSF57756">
    <property type="entry name" value="Retrovirus zinc finger-like domains"/>
    <property type="match status" value="1"/>
</dbReference>
<dbReference type="GO" id="GO:0015297">
    <property type="term" value="F:antiporter activity"/>
    <property type="evidence" value="ECO:0007669"/>
    <property type="project" value="InterPro"/>
</dbReference>
<gene>
    <name evidence="9" type="ORF">RHSIM_Rhsim10G0118600</name>
</gene>
<dbReference type="PROSITE" id="PS50158">
    <property type="entry name" value="ZF_CCHC"/>
    <property type="match status" value="1"/>
</dbReference>
<dbReference type="CDD" id="cd13132">
    <property type="entry name" value="MATE_eukaryotic"/>
    <property type="match status" value="1"/>
</dbReference>
<dbReference type="GO" id="GO:0008270">
    <property type="term" value="F:zinc ion binding"/>
    <property type="evidence" value="ECO:0007669"/>
    <property type="project" value="UniProtKB-KW"/>
</dbReference>
<feature type="transmembrane region" description="Helical" evidence="7">
    <location>
        <begin position="609"/>
        <end position="629"/>
    </location>
</feature>
<comment type="subcellular location">
    <subcellularLocation>
        <location evidence="1">Membrane</location>
        <topology evidence="1">Multi-pass membrane protein</topology>
    </subcellularLocation>
</comment>
<protein>
    <recommendedName>
        <fullName evidence="7">Protein DETOXIFICATION</fullName>
    </recommendedName>
    <alternativeName>
        <fullName evidence="7">Multidrug and toxic compound extrusion protein</fullName>
    </alternativeName>
</protein>
<reference evidence="9" key="1">
    <citation type="submission" date="2019-11" db="EMBL/GenBank/DDBJ databases">
        <authorList>
            <person name="Liu Y."/>
            <person name="Hou J."/>
            <person name="Li T.-Q."/>
            <person name="Guan C.-H."/>
            <person name="Wu X."/>
            <person name="Wu H.-Z."/>
            <person name="Ling F."/>
            <person name="Zhang R."/>
            <person name="Shi X.-G."/>
            <person name="Ren J.-P."/>
            <person name="Chen E.-F."/>
            <person name="Sun J.-M."/>
        </authorList>
    </citation>
    <scope>NUCLEOTIDE SEQUENCE</scope>
    <source>
        <strain evidence="9">Adult_tree_wgs_1</strain>
        <tissue evidence="9">Leaves</tissue>
    </source>
</reference>
<dbReference type="Proteomes" id="UP000626092">
    <property type="component" value="Unassembled WGS sequence"/>
</dbReference>
<evidence type="ECO:0000256" key="1">
    <source>
        <dbReference type="ARBA" id="ARBA00004141"/>
    </source>
</evidence>
<keyword evidence="3 7" id="KW-0812">Transmembrane</keyword>
<keyword evidence="6" id="KW-0862">Zinc</keyword>
<dbReference type="GO" id="GO:0042910">
    <property type="term" value="F:xenobiotic transmembrane transporter activity"/>
    <property type="evidence" value="ECO:0007669"/>
    <property type="project" value="InterPro"/>
</dbReference>
<keyword evidence="10" id="KW-1185">Reference proteome</keyword>
<evidence type="ECO:0000256" key="2">
    <source>
        <dbReference type="ARBA" id="ARBA00010199"/>
    </source>
</evidence>
<dbReference type="Gene3D" id="4.10.60.10">
    <property type="entry name" value="Zinc finger, CCHC-type"/>
    <property type="match status" value="1"/>
</dbReference>
<evidence type="ECO:0000256" key="5">
    <source>
        <dbReference type="ARBA" id="ARBA00023136"/>
    </source>
</evidence>
<dbReference type="NCBIfam" id="TIGR00797">
    <property type="entry name" value="matE"/>
    <property type="match status" value="1"/>
</dbReference>
<evidence type="ECO:0000313" key="10">
    <source>
        <dbReference type="Proteomes" id="UP000626092"/>
    </source>
</evidence>
<feature type="transmembrane region" description="Helical" evidence="7">
    <location>
        <begin position="502"/>
        <end position="525"/>
    </location>
</feature>
<dbReference type="GO" id="GO:1990961">
    <property type="term" value="P:xenobiotic detoxification by transmembrane export across the plasma membrane"/>
    <property type="evidence" value="ECO:0007669"/>
    <property type="project" value="InterPro"/>
</dbReference>
<dbReference type="InterPro" id="IPR001878">
    <property type="entry name" value="Znf_CCHC"/>
</dbReference>
<dbReference type="AlphaFoldDB" id="A0A834GGG7"/>
<accession>A0A834GGG7</accession>
<comment type="caution">
    <text evidence="7">Lacks conserved residue(s) required for the propagation of feature annotation.</text>
</comment>
<comment type="similarity">
    <text evidence="2 7">Belongs to the multi antimicrobial extrusion (MATE) (TC 2.A.66.1) family.</text>
</comment>
<dbReference type="Pfam" id="PF00098">
    <property type="entry name" value="zf-CCHC"/>
    <property type="match status" value="1"/>
</dbReference>
<feature type="transmembrane region" description="Helical" evidence="7">
    <location>
        <begin position="411"/>
        <end position="428"/>
    </location>
</feature>
<comment type="caution">
    <text evidence="9">The sequence shown here is derived from an EMBL/GenBank/DDBJ whole genome shotgun (WGS) entry which is preliminary data.</text>
</comment>
<evidence type="ECO:0000256" key="6">
    <source>
        <dbReference type="PROSITE-ProRule" id="PRU00047"/>
    </source>
</evidence>
<dbReference type="GO" id="GO:0003676">
    <property type="term" value="F:nucleic acid binding"/>
    <property type="evidence" value="ECO:0007669"/>
    <property type="project" value="InterPro"/>
</dbReference>
<dbReference type="InterPro" id="IPR045069">
    <property type="entry name" value="MATE_euk"/>
</dbReference>
<dbReference type="SMART" id="SM00343">
    <property type="entry name" value="ZnF_C2HC"/>
    <property type="match status" value="1"/>
</dbReference>
<evidence type="ECO:0000256" key="4">
    <source>
        <dbReference type="ARBA" id="ARBA00022989"/>
    </source>
</evidence>
<dbReference type="Pfam" id="PF01554">
    <property type="entry name" value="MatE"/>
    <property type="match status" value="2"/>
</dbReference>
<keyword evidence="6" id="KW-0863">Zinc-finger</keyword>
<dbReference type="InterPro" id="IPR002528">
    <property type="entry name" value="MATE_fam"/>
</dbReference>
<proteinExistence type="inferred from homology"/>
<sequence length="764" mass="83282">MRVAFLPHNYSRLIFQRLQNLRQNMRSVDDYTTEFHQLVARNDVAETDEQLVARYVGGLREQFQFTLNMFDLYSVSDAHQRALQLEKQANRRPPSTPWGVVARPTATTIPAKPVGNLPPTVPPVIRAGGSSSKCYKCGEPGHRAFECRKSDRAGKALFVDAEGVVTVHSEPYEQEAIYDDDHQLTVHEEVIEEVVGDVGPLLVLLAADPYFSVILEGLAGGGFPEFHEQGGFLFKGNALCVPDSSLRLKIIKELHDEGHVGRDKTHALMDDHKALPSSNTPLLMYSPPTLHKYEEASTDDQQYASHRRHSLYQLWRPTLTEVVQEIKQLYTIAIPMIITGLLIYGKSSISMLFMGRLGKEALAGGSLSVGIANITGFSIISGLAMGMEAISSQAFGAKQWAIMVQTLHRTTAILILASIPISLLWLNINPILLLCGQDPTISSIASTYLAFSIPDLFFQSFINPLKIYLRTQNITLPLMLSAAFSLSIHAPINYFLVHYLHLGIRGIAMASAIANLNLLISLSLYTRFSSLSDRNAGKSWELITSITCFNDWKMLLMLALPSVVATMGILLQATSLLYIFPSALSLAVSTRVGNELGANQPGKAKTSSLIALSCAVSNGFVAILFMMTVRNGWGGIYTVDGGILVATAAVMPVAALCEVGNCPQTAGCGVLRGSARPSSAANINLGSFYGVGLPIAIVMGLVMDMGLQGLWLGLLAAQVVCAVLMVFVLMRTDWVQEAYRGRELIGIDEKDTGDNPTVVIFRGY</sequence>
<evidence type="ECO:0000313" key="9">
    <source>
        <dbReference type="EMBL" id="KAF7129773.1"/>
    </source>
</evidence>
<dbReference type="PANTHER" id="PTHR11206">
    <property type="entry name" value="MULTIDRUG RESISTANCE PROTEIN"/>
    <property type="match status" value="1"/>
</dbReference>
<name>A0A834GGG7_RHOSS</name>
<feature type="domain" description="CCHC-type" evidence="8">
    <location>
        <begin position="133"/>
        <end position="149"/>
    </location>
</feature>
<dbReference type="Pfam" id="PF03732">
    <property type="entry name" value="Retrotrans_gag"/>
    <property type="match status" value="1"/>
</dbReference>
<dbReference type="EMBL" id="WJXA01000010">
    <property type="protein sequence ID" value="KAF7129773.1"/>
    <property type="molecule type" value="Genomic_DNA"/>
</dbReference>
<feature type="transmembrane region" description="Helical" evidence="7">
    <location>
        <begin position="367"/>
        <end position="390"/>
    </location>
</feature>
<evidence type="ECO:0000256" key="3">
    <source>
        <dbReference type="ARBA" id="ARBA00022692"/>
    </source>
</evidence>
<dbReference type="Gene3D" id="1.10.340.70">
    <property type="match status" value="1"/>
</dbReference>
<dbReference type="GO" id="GO:0016020">
    <property type="term" value="C:membrane"/>
    <property type="evidence" value="ECO:0007669"/>
    <property type="project" value="UniProtKB-SubCell"/>
</dbReference>